<evidence type="ECO:0000313" key="3">
    <source>
        <dbReference type="EMBL" id="KAH8101601.1"/>
    </source>
</evidence>
<proteinExistence type="predicted"/>
<accession>A0A8K0UPL6</accession>
<reference evidence="3" key="1">
    <citation type="journal article" date="2021" name="New Phytol.">
        <title>Evolutionary innovations through gain and loss of genes in the ectomycorrhizal Boletales.</title>
        <authorList>
            <person name="Wu G."/>
            <person name="Miyauchi S."/>
            <person name="Morin E."/>
            <person name="Kuo A."/>
            <person name="Drula E."/>
            <person name="Varga T."/>
            <person name="Kohler A."/>
            <person name="Feng B."/>
            <person name="Cao Y."/>
            <person name="Lipzen A."/>
            <person name="Daum C."/>
            <person name="Hundley H."/>
            <person name="Pangilinan J."/>
            <person name="Johnson J."/>
            <person name="Barry K."/>
            <person name="LaButti K."/>
            <person name="Ng V."/>
            <person name="Ahrendt S."/>
            <person name="Min B."/>
            <person name="Choi I.G."/>
            <person name="Park H."/>
            <person name="Plett J.M."/>
            <person name="Magnuson J."/>
            <person name="Spatafora J.W."/>
            <person name="Nagy L.G."/>
            <person name="Henrissat B."/>
            <person name="Grigoriev I.V."/>
            <person name="Yang Z.L."/>
            <person name="Xu J."/>
            <person name="Martin F.M."/>
        </authorList>
    </citation>
    <scope>NUCLEOTIDE SEQUENCE</scope>
    <source>
        <strain evidence="3">KKN 215</strain>
    </source>
</reference>
<feature type="region of interest" description="Disordered" evidence="1">
    <location>
        <begin position="257"/>
        <end position="366"/>
    </location>
</feature>
<dbReference type="AlphaFoldDB" id="A0A8K0UPL6"/>
<feature type="domain" description="DUF6532" evidence="2">
    <location>
        <begin position="379"/>
        <end position="590"/>
    </location>
</feature>
<feature type="compositionally biased region" description="Basic residues" evidence="1">
    <location>
        <begin position="283"/>
        <end position="292"/>
    </location>
</feature>
<keyword evidence="4" id="KW-1185">Reference proteome</keyword>
<dbReference type="InterPro" id="IPR045341">
    <property type="entry name" value="DUF6532"/>
</dbReference>
<dbReference type="Pfam" id="PF20149">
    <property type="entry name" value="DUF6532"/>
    <property type="match status" value="1"/>
</dbReference>
<feature type="compositionally biased region" description="Acidic residues" evidence="1">
    <location>
        <begin position="296"/>
        <end position="312"/>
    </location>
</feature>
<comment type="caution">
    <text evidence="3">The sequence shown here is derived from an EMBL/GenBank/DDBJ whole genome shotgun (WGS) entry which is preliminary data.</text>
</comment>
<feature type="compositionally biased region" description="Polar residues" evidence="1">
    <location>
        <begin position="200"/>
        <end position="210"/>
    </location>
</feature>
<evidence type="ECO:0000256" key="1">
    <source>
        <dbReference type="SAM" id="MobiDB-lite"/>
    </source>
</evidence>
<feature type="compositionally biased region" description="Polar residues" evidence="1">
    <location>
        <begin position="41"/>
        <end position="50"/>
    </location>
</feature>
<feature type="region of interest" description="Disordered" evidence="1">
    <location>
        <begin position="1"/>
        <end position="215"/>
    </location>
</feature>
<feature type="compositionally biased region" description="Basic residues" evidence="1">
    <location>
        <begin position="1"/>
        <end position="10"/>
    </location>
</feature>
<gene>
    <name evidence="3" type="ORF">BXZ70DRAFT_934095</name>
</gene>
<name>A0A8K0UPL6_9AGAR</name>
<dbReference type="EMBL" id="JAEVFJ010000012">
    <property type="protein sequence ID" value="KAH8101601.1"/>
    <property type="molecule type" value="Genomic_DNA"/>
</dbReference>
<organism evidence="3 4">
    <name type="scientific">Cristinia sonorae</name>
    <dbReference type="NCBI Taxonomy" id="1940300"/>
    <lineage>
        <taxon>Eukaryota</taxon>
        <taxon>Fungi</taxon>
        <taxon>Dikarya</taxon>
        <taxon>Basidiomycota</taxon>
        <taxon>Agaricomycotina</taxon>
        <taxon>Agaricomycetes</taxon>
        <taxon>Agaricomycetidae</taxon>
        <taxon>Agaricales</taxon>
        <taxon>Pleurotineae</taxon>
        <taxon>Stephanosporaceae</taxon>
        <taxon>Cristinia</taxon>
    </lineage>
</organism>
<sequence>MSPSSKRKQSHASDSSDSEEADIETNNLSGRQNQDKLMENPRQQVSSSAHRSARKKQRSTDDNSDQLAASGSSKRRILKRRGSEEEDSESDSSDDTSGPKDNSSDEESLSSSSDGEDDDEEGGKDAGRESIEHSQYHSQLAKGGKKQSKVNNGTKFNNRRNRNDDSVNEALSNLEVNRHLVSERGSPALPDRISDPNLAPKSSSTVSPESASHVGSRPNALAISLFDHEANETQEVLTTASKVMIRLHSAVKAPITPTPICVRRNPPKERRKSAARYNTHQPSRSKKSKKRKDHSDDEDDEDNKDDDDENDDEQKHKRSSKVRGKKKRRTRYQTSSDSSSESDRSDTSWPSWMKLKPNTNGGISLKRQKGPIRQLLHGAISYVRRDCIFKTPHPELNDKHLYVEGILLKAAKKISPELVKRLEKDSSFLDKLLPLPSNRISHYRSSYHQVVNEHLSTDYGFSTNGIQLPPSEVQARVSSLKVDFCFVYRMQEGSYVKPMLNCPYQHPLIIRVLHHVLFNSPDGLGNKFADKFTSSIKEDTTPELPIPVVAMAGAAVELGLLSWATGLYIAPSKKITTLSNLYNGHLKFIEGLRIELGPLKLHRLFADLLASARSATYVTTTSSTDALAAAHKVDAANMPE</sequence>
<feature type="compositionally biased region" description="Basic residues" evidence="1">
    <location>
        <begin position="316"/>
        <end position="331"/>
    </location>
</feature>
<evidence type="ECO:0000259" key="2">
    <source>
        <dbReference type="Pfam" id="PF20149"/>
    </source>
</evidence>
<evidence type="ECO:0000313" key="4">
    <source>
        <dbReference type="Proteomes" id="UP000813824"/>
    </source>
</evidence>
<feature type="compositionally biased region" description="Acidic residues" evidence="1">
    <location>
        <begin position="84"/>
        <end position="94"/>
    </location>
</feature>
<feature type="compositionally biased region" description="Acidic residues" evidence="1">
    <location>
        <begin position="104"/>
        <end position="122"/>
    </location>
</feature>
<dbReference type="OrthoDB" id="3214739at2759"/>
<dbReference type="Proteomes" id="UP000813824">
    <property type="component" value="Unassembled WGS sequence"/>
</dbReference>
<protein>
    <recommendedName>
        <fullName evidence="2">DUF6532 domain-containing protein</fullName>
    </recommendedName>
</protein>
<feature type="compositionally biased region" description="Basic and acidic residues" evidence="1">
    <location>
        <begin position="123"/>
        <end position="135"/>
    </location>
</feature>